<name>A0A7V1FRA4_9GAMM</name>
<dbReference type="Proteomes" id="UP000885703">
    <property type="component" value="Unassembled WGS sequence"/>
</dbReference>
<sequence length="348" mass="40105">MRLRILLKVVLMLVFRVVTALSLLVPSLSFADTIWLDNGDRITGTIELLDGGRLVMETEFAGQVTVNVERIRTLESDNSLLVKVRDTAERALSIKPSETPGRVLLLNGLPEPTELKITDIDQMMVPQPFIQDWVLQGNADASLDVKNADIDQRDLAVRFNTEARHGDWRHSLAGNFERYYSNDIKSRHEWESDYDLSWFFAEQWFWQTSFNHRRDHLGDVAKRTSIGMGPGYEWWNTSLTRFETSARLDHLRLENRDGSSSNFNALGLEYGYQRFVFGKRVEVFHNAETLVPDDPDVMFIVDTELGVRYMLNSWASLSLLTEWDYINSDEENVSVNDTRYRVGLGVSW</sequence>
<dbReference type="EMBL" id="DRFO01000017">
    <property type="protein sequence ID" value="HDZ56205.1"/>
    <property type="molecule type" value="Genomic_DNA"/>
</dbReference>
<gene>
    <name evidence="1" type="ORF">ENH64_06950</name>
</gene>
<dbReference type="AlphaFoldDB" id="A0A7V1FRA4"/>
<dbReference type="Pfam" id="PF04338">
    <property type="entry name" value="DUF481"/>
    <property type="match status" value="1"/>
</dbReference>
<dbReference type="InterPro" id="IPR007433">
    <property type="entry name" value="DUF481"/>
</dbReference>
<organism evidence="1">
    <name type="scientific">Halopseudomonas xinjiangensis</name>
    <dbReference type="NCBI Taxonomy" id="487184"/>
    <lineage>
        <taxon>Bacteria</taxon>
        <taxon>Pseudomonadati</taxon>
        <taxon>Pseudomonadota</taxon>
        <taxon>Gammaproteobacteria</taxon>
        <taxon>Pseudomonadales</taxon>
        <taxon>Pseudomonadaceae</taxon>
        <taxon>Halopseudomonas</taxon>
    </lineage>
</organism>
<accession>A0A7V1FRA4</accession>
<evidence type="ECO:0000313" key="1">
    <source>
        <dbReference type="EMBL" id="HDZ56205.1"/>
    </source>
</evidence>
<reference evidence="1" key="1">
    <citation type="journal article" date="2020" name="mSystems">
        <title>Genome- and Community-Level Interaction Insights into Carbon Utilization and Element Cycling Functions of Hydrothermarchaeota in Hydrothermal Sediment.</title>
        <authorList>
            <person name="Zhou Z."/>
            <person name="Liu Y."/>
            <person name="Xu W."/>
            <person name="Pan J."/>
            <person name="Luo Z.H."/>
            <person name="Li M."/>
        </authorList>
    </citation>
    <scope>NUCLEOTIDE SEQUENCE [LARGE SCALE GENOMIC DNA]</scope>
    <source>
        <strain evidence="1">HyVt-324</strain>
    </source>
</reference>
<protein>
    <submittedName>
        <fullName evidence="1">DUF481 domain-containing protein</fullName>
    </submittedName>
</protein>
<proteinExistence type="predicted"/>
<comment type="caution">
    <text evidence="1">The sequence shown here is derived from an EMBL/GenBank/DDBJ whole genome shotgun (WGS) entry which is preliminary data.</text>
</comment>